<keyword evidence="4" id="KW-1185">Reference proteome</keyword>
<dbReference type="AlphaFoldDB" id="A0A1Y1RNT1"/>
<name>A0A1Y1RNT1_9MICC</name>
<comment type="caution">
    <text evidence="3">The sequence shown here is derived from an EMBL/GenBank/DDBJ whole genome shotgun (WGS) entry which is preliminary data.</text>
</comment>
<reference evidence="3 4" key="1">
    <citation type="submission" date="2016-05" db="EMBL/GenBank/DDBJ databases">
        <title>Draft genome sequence of a porcine commensal Rothia nasimurium.</title>
        <authorList>
            <person name="Gaiser R.A."/>
            <person name="Van Baarlen P."/>
            <person name="Wells J.M."/>
        </authorList>
    </citation>
    <scope>NUCLEOTIDE SEQUENCE [LARGE SCALE GENOMIC DNA]</scope>
    <source>
        <strain evidence="3 4">PT-32</strain>
    </source>
</reference>
<keyword evidence="2" id="KW-1133">Transmembrane helix</keyword>
<evidence type="ECO:0000256" key="1">
    <source>
        <dbReference type="SAM" id="MobiDB-lite"/>
    </source>
</evidence>
<evidence type="ECO:0000313" key="4">
    <source>
        <dbReference type="Proteomes" id="UP000192359"/>
    </source>
</evidence>
<sequence>MPNDTPTQGGPEGKKPEVTNPSNLAPVDPHEKLDERADIKAARFETRLRRWALVGVVAAVAIYFIWQAIAG</sequence>
<feature type="region of interest" description="Disordered" evidence="1">
    <location>
        <begin position="1"/>
        <end position="32"/>
    </location>
</feature>
<keyword evidence="2" id="KW-0472">Membrane</keyword>
<feature type="transmembrane region" description="Helical" evidence="2">
    <location>
        <begin position="51"/>
        <end position="69"/>
    </location>
</feature>
<evidence type="ECO:0000256" key="2">
    <source>
        <dbReference type="SAM" id="Phobius"/>
    </source>
</evidence>
<evidence type="ECO:0000313" key="3">
    <source>
        <dbReference type="EMBL" id="ORC15917.1"/>
    </source>
</evidence>
<gene>
    <name evidence="3" type="ORF">A7979_04680</name>
</gene>
<dbReference type="RefSeq" id="WP_083092293.1">
    <property type="nucleotide sequence ID" value="NZ_LXWF01000041.1"/>
</dbReference>
<organism evidence="3 4">
    <name type="scientific">Rothia nasimurium</name>
    <dbReference type="NCBI Taxonomy" id="85336"/>
    <lineage>
        <taxon>Bacteria</taxon>
        <taxon>Bacillati</taxon>
        <taxon>Actinomycetota</taxon>
        <taxon>Actinomycetes</taxon>
        <taxon>Micrococcales</taxon>
        <taxon>Micrococcaceae</taxon>
        <taxon>Rothia</taxon>
    </lineage>
</organism>
<dbReference type="Proteomes" id="UP000192359">
    <property type="component" value="Unassembled WGS sequence"/>
</dbReference>
<dbReference type="OrthoDB" id="4965969at2"/>
<dbReference type="EMBL" id="LXWF01000041">
    <property type="protein sequence ID" value="ORC15917.1"/>
    <property type="molecule type" value="Genomic_DNA"/>
</dbReference>
<keyword evidence="2" id="KW-0812">Transmembrane</keyword>
<protein>
    <submittedName>
        <fullName evidence="3">Uncharacterized protein</fullName>
    </submittedName>
</protein>
<proteinExistence type="predicted"/>
<accession>A0A1Y1RNT1</accession>